<accession>D1C6Q7</accession>
<dbReference type="SUPFAM" id="SSF57783">
    <property type="entry name" value="Zinc beta-ribbon"/>
    <property type="match status" value="1"/>
</dbReference>
<evidence type="ECO:0000259" key="1">
    <source>
        <dbReference type="SMART" id="SM00778"/>
    </source>
</evidence>
<organism evidence="2 3">
    <name type="scientific">Sphaerobacter thermophilus (strain ATCC 49802 / DSM 20745 / KCCM 41009 / NCIMB 13125 / S 6022)</name>
    <dbReference type="NCBI Taxonomy" id="479434"/>
    <lineage>
        <taxon>Bacteria</taxon>
        <taxon>Pseudomonadati</taxon>
        <taxon>Thermomicrobiota</taxon>
        <taxon>Thermomicrobia</taxon>
        <taxon>Sphaerobacterales</taxon>
        <taxon>Sphaerobacterineae</taxon>
        <taxon>Sphaerobacteraceae</taxon>
        <taxon>Sphaerobacter</taxon>
    </lineage>
</organism>
<dbReference type="Pfam" id="PF08273">
    <property type="entry name" value="Zn_Ribbon_Prim"/>
    <property type="match status" value="1"/>
</dbReference>
<evidence type="ECO:0000313" key="3">
    <source>
        <dbReference type="Proteomes" id="UP000002027"/>
    </source>
</evidence>
<dbReference type="AlphaFoldDB" id="D1C6Q7"/>
<reference evidence="2 3" key="2">
    <citation type="journal article" date="2010" name="Stand. Genomic Sci.">
        <title>Complete genome sequence of Desulfohalobium retbaense type strain (HR(100)).</title>
        <authorList>
            <person name="Spring S."/>
            <person name="Nolan M."/>
            <person name="Lapidus A."/>
            <person name="Glavina Del Rio T."/>
            <person name="Copeland A."/>
            <person name="Tice H."/>
            <person name="Cheng J.F."/>
            <person name="Lucas S."/>
            <person name="Land M."/>
            <person name="Chen F."/>
            <person name="Bruce D."/>
            <person name="Goodwin L."/>
            <person name="Pitluck S."/>
            <person name="Ivanova N."/>
            <person name="Mavromatis K."/>
            <person name="Mikhailova N."/>
            <person name="Pati A."/>
            <person name="Chen A."/>
            <person name="Palaniappan K."/>
            <person name="Hauser L."/>
            <person name="Chang Y.J."/>
            <person name="Jeffries C.D."/>
            <person name="Munk C."/>
            <person name="Kiss H."/>
            <person name="Chain P."/>
            <person name="Han C."/>
            <person name="Brettin T."/>
            <person name="Detter J.C."/>
            <person name="Schuler E."/>
            <person name="Goker M."/>
            <person name="Rohde M."/>
            <person name="Bristow J."/>
            <person name="Eisen J.A."/>
            <person name="Markowitz V."/>
            <person name="Hugenholtz P."/>
            <person name="Kyrpides N.C."/>
            <person name="Klenk H.P."/>
        </authorList>
    </citation>
    <scope>NUCLEOTIDE SEQUENCE [LARGE SCALE GENOMIC DNA]</scope>
    <source>
        <strain evidence="3">ATCC 49802 / DSM 20745 / S 6022</strain>
    </source>
</reference>
<dbReference type="RefSeq" id="WP_012872723.1">
    <property type="nucleotide sequence ID" value="NC_013523.1"/>
</dbReference>
<dbReference type="Proteomes" id="UP000002027">
    <property type="component" value="Chromosome 1"/>
</dbReference>
<protein>
    <submittedName>
        <fullName evidence="2">p4 alpha zinc-binding domain protein</fullName>
    </submittedName>
</protein>
<dbReference type="HOGENOM" id="CLU_1255306_0_0_0"/>
<sequence>MVTQSPVIRKTQPDTNVPFDLHDLELRARLDALRYTRADLAEIYGPEAEYSRWMLGELEQALRYELRRRIRLHRAGADVPDPFDARHDAWLALAAEVRERADIVQVLTESGHMVYSTRGYSKRREAEEWAGPCPWCGGRDRFRVWRGRDSGYWCRQCGMAGDVIALVRNLVPGCEDFYPAVGYLARMLGLPLPTTQNAQARRSRKRRPVTRIVGGKVVAA</sequence>
<dbReference type="InParanoid" id="D1C6Q7"/>
<proteinExistence type="predicted"/>
<dbReference type="KEGG" id="sti:Sthe_2261"/>
<feature type="domain" description="DNA primase/helicase Gp4 N-terminal Bacteriophage T7-like" evidence="1">
    <location>
        <begin position="128"/>
        <end position="164"/>
    </location>
</feature>
<dbReference type="GO" id="GO:0008270">
    <property type="term" value="F:zinc ion binding"/>
    <property type="evidence" value="ECO:0007669"/>
    <property type="project" value="InterPro"/>
</dbReference>
<dbReference type="SMART" id="SM00778">
    <property type="entry name" value="Prim_Zn_Ribbon"/>
    <property type="match status" value="1"/>
</dbReference>
<dbReference type="GO" id="GO:0003677">
    <property type="term" value="F:DNA binding"/>
    <property type="evidence" value="ECO:0007669"/>
    <property type="project" value="InterPro"/>
</dbReference>
<dbReference type="STRING" id="479434.Sthe_2261"/>
<reference evidence="3" key="1">
    <citation type="submission" date="2009-11" db="EMBL/GenBank/DDBJ databases">
        <title>The complete chromosome 1 of Sphaerobacter thermophilus DSM 20745.</title>
        <authorList>
            <person name="Lucas S."/>
            <person name="Copeland A."/>
            <person name="Lapidus A."/>
            <person name="Glavina del Rio T."/>
            <person name="Dalin E."/>
            <person name="Tice H."/>
            <person name="Bruce D."/>
            <person name="Goodwin L."/>
            <person name="Pitluck S."/>
            <person name="Kyrpides N."/>
            <person name="Mavromatis K."/>
            <person name="Ivanova N."/>
            <person name="Mikhailova N."/>
            <person name="LaButti K.M."/>
            <person name="Clum A."/>
            <person name="Sun H.I."/>
            <person name="Brettin T."/>
            <person name="Detter J.C."/>
            <person name="Han C."/>
            <person name="Larimer F."/>
            <person name="Land M."/>
            <person name="Hauser L."/>
            <person name="Markowitz V."/>
            <person name="Cheng J.F."/>
            <person name="Hugenholtz P."/>
            <person name="Woyke T."/>
            <person name="Wu D."/>
            <person name="Steenblock K."/>
            <person name="Schneider S."/>
            <person name="Pukall R."/>
            <person name="Goeker M."/>
            <person name="Klenk H.P."/>
            <person name="Eisen J.A."/>
        </authorList>
    </citation>
    <scope>NUCLEOTIDE SEQUENCE [LARGE SCALE GENOMIC DNA]</scope>
    <source>
        <strain evidence="3">ATCC 49802 / DSM 20745 / S 6022</strain>
    </source>
</reference>
<dbReference type="GO" id="GO:0004386">
    <property type="term" value="F:helicase activity"/>
    <property type="evidence" value="ECO:0007669"/>
    <property type="project" value="InterPro"/>
</dbReference>
<dbReference type="EMBL" id="CP001823">
    <property type="protein sequence ID" value="ACZ39682.1"/>
    <property type="molecule type" value="Genomic_DNA"/>
</dbReference>
<name>D1C6Q7_SPHTD</name>
<evidence type="ECO:0000313" key="2">
    <source>
        <dbReference type="EMBL" id="ACZ39682.1"/>
    </source>
</evidence>
<gene>
    <name evidence="2" type="ordered locus">Sthe_2261</name>
</gene>
<dbReference type="Gene3D" id="3.90.580.10">
    <property type="entry name" value="Zinc finger, CHC2-type domain"/>
    <property type="match status" value="1"/>
</dbReference>
<dbReference type="eggNOG" id="COG4643">
    <property type="taxonomic scope" value="Bacteria"/>
</dbReference>
<dbReference type="InterPro" id="IPR036977">
    <property type="entry name" value="DNA_primase_Znf_CHC2"/>
</dbReference>
<keyword evidence="3" id="KW-1185">Reference proteome</keyword>
<dbReference type="GO" id="GO:0006260">
    <property type="term" value="P:DNA replication"/>
    <property type="evidence" value="ECO:0007669"/>
    <property type="project" value="InterPro"/>
</dbReference>
<dbReference type="InterPro" id="IPR013237">
    <property type="entry name" value="Phage_T7_Gp4_N"/>
</dbReference>